<feature type="transmembrane region" description="Helical" evidence="1">
    <location>
        <begin position="37"/>
        <end position="57"/>
    </location>
</feature>
<feature type="transmembrane region" description="Helical" evidence="1">
    <location>
        <begin position="205"/>
        <end position="225"/>
    </location>
</feature>
<feature type="transmembrane region" description="Helical" evidence="1">
    <location>
        <begin position="232"/>
        <end position="252"/>
    </location>
</feature>
<feature type="transmembrane region" description="Helical" evidence="1">
    <location>
        <begin position="264"/>
        <end position="283"/>
    </location>
</feature>
<dbReference type="EMBL" id="JBHRTR010000034">
    <property type="protein sequence ID" value="MFC3229851.1"/>
    <property type="molecule type" value="Genomic_DNA"/>
</dbReference>
<evidence type="ECO:0000256" key="1">
    <source>
        <dbReference type="SAM" id="Phobius"/>
    </source>
</evidence>
<keyword evidence="1" id="KW-0472">Membrane</keyword>
<feature type="transmembrane region" description="Helical" evidence="1">
    <location>
        <begin position="69"/>
        <end position="88"/>
    </location>
</feature>
<evidence type="ECO:0000313" key="3">
    <source>
        <dbReference type="Proteomes" id="UP001595528"/>
    </source>
</evidence>
<feature type="transmembrane region" description="Helical" evidence="1">
    <location>
        <begin position="171"/>
        <end position="190"/>
    </location>
</feature>
<dbReference type="InterPro" id="IPR038770">
    <property type="entry name" value="Na+/solute_symporter_sf"/>
</dbReference>
<name>A0ABV7L619_9PROT</name>
<keyword evidence="3" id="KW-1185">Reference proteome</keyword>
<proteinExistence type="predicted"/>
<feature type="transmembrane region" description="Helical" evidence="1">
    <location>
        <begin position="130"/>
        <end position="150"/>
    </location>
</feature>
<dbReference type="InterPro" id="IPR016833">
    <property type="entry name" value="Put_Na-Bile_cotransptr"/>
</dbReference>
<comment type="caution">
    <text evidence="2">The sequence shown here is derived from an EMBL/GenBank/DDBJ whole genome shotgun (WGS) entry which is preliminary data.</text>
</comment>
<dbReference type="Gene3D" id="1.20.1530.20">
    <property type="match status" value="1"/>
</dbReference>
<reference evidence="3" key="1">
    <citation type="journal article" date="2019" name="Int. J. Syst. Evol. Microbiol.">
        <title>The Global Catalogue of Microorganisms (GCM) 10K type strain sequencing project: providing services to taxonomists for standard genome sequencing and annotation.</title>
        <authorList>
            <consortium name="The Broad Institute Genomics Platform"/>
            <consortium name="The Broad Institute Genome Sequencing Center for Infectious Disease"/>
            <person name="Wu L."/>
            <person name="Ma J."/>
        </authorList>
    </citation>
    <scope>NUCLEOTIDE SEQUENCE [LARGE SCALE GENOMIC DNA]</scope>
    <source>
        <strain evidence="3">KCTC 42964</strain>
    </source>
</reference>
<gene>
    <name evidence="2" type="ORF">ACFOGJ_21555</name>
</gene>
<keyword evidence="1" id="KW-0812">Transmembrane</keyword>
<accession>A0ABV7L619</accession>
<dbReference type="Proteomes" id="UP001595528">
    <property type="component" value="Unassembled WGS sequence"/>
</dbReference>
<dbReference type="RefSeq" id="WP_379904441.1">
    <property type="nucleotide sequence ID" value="NZ_JBHRTR010000034.1"/>
</dbReference>
<sequence length="293" mass="31615">MLVYEIIVLTVVFLTSIGLGMHVGLANLFRAFQDWDALLLVLFGQYLIMPLLTWVAIHMVGGEPQTDMSIAIVLLGPGSEAAAAGVFLARANLPLAVISLVLTNIIGPVLGPELIDLIVQPEPAMSGPVLTAFSDILSIFFLALLAPLAIGMTVRQLARAPQANFETPFRVFIWLMLALTVIYAALMQAFEPPGVEAAYAFHELAGIVVVTILAYILVFGIGTLVGIRAENAIAAAFIVSLQPVAVSLYVSNNLTDAWPKLTELAIGYAMVLPFMIAACIFVIQRRLPFVRRR</sequence>
<evidence type="ECO:0000313" key="2">
    <source>
        <dbReference type="EMBL" id="MFC3229851.1"/>
    </source>
</evidence>
<feature type="transmembrane region" description="Helical" evidence="1">
    <location>
        <begin position="6"/>
        <end position="25"/>
    </location>
</feature>
<dbReference type="Pfam" id="PF13593">
    <property type="entry name" value="SBF_like"/>
    <property type="match status" value="1"/>
</dbReference>
<organism evidence="2 3">
    <name type="scientific">Marinibaculum pumilum</name>
    <dbReference type="NCBI Taxonomy" id="1766165"/>
    <lineage>
        <taxon>Bacteria</taxon>
        <taxon>Pseudomonadati</taxon>
        <taxon>Pseudomonadota</taxon>
        <taxon>Alphaproteobacteria</taxon>
        <taxon>Rhodospirillales</taxon>
        <taxon>Rhodospirillaceae</taxon>
        <taxon>Marinibaculum</taxon>
    </lineage>
</organism>
<protein>
    <submittedName>
        <fullName evidence="2">Bile acid:sodium symporter</fullName>
    </submittedName>
</protein>
<feature type="transmembrane region" description="Helical" evidence="1">
    <location>
        <begin position="93"/>
        <end position="110"/>
    </location>
</feature>
<keyword evidence="1" id="KW-1133">Transmembrane helix</keyword>